<feature type="domain" description="Ig-like" evidence="2">
    <location>
        <begin position="183"/>
        <end position="272"/>
    </location>
</feature>
<evidence type="ECO:0000259" key="2">
    <source>
        <dbReference type="PROSITE" id="PS50835"/>
    </source>
</evidence>
<dbReference type="PANTHER" id="PTHR47633">
    <property type="entry name" value="IMMUNOGLOBULIN"/>
    <property type="match status" value="1"/>
</dbReference>
<dbReference type="FunFam" id="2.60.40.10:FF:000107">
    <property type="entry name" value="Myosin, light chain kinase a"/>
    <property type="match status" value="1"/>
</dbReference>
<protein>
    <recommendedName>
        <fullName evidence="2">Ig-like domain-containing protein</fullName>
    </recommendedName>
</protein>
<dbReference type="PROSITE" id="PS50835">
    <property type="entry name" value="IG_LIKE"/>
    <property type="match status" value="1"/>
</dbReference>
<evidence type="ECO:0000313" key="3">
    <source>
        <dbReference type="EMBL" id="CAF4981096.1"/>
    </source>
</evidence>
<reference evidence="3" key="1">
    <citation type="submission" date="2021-02" db="EMBL/GenBank/DDBJ databases">
        <authorList>
            <person name="Nowell W R."/>
        </authorList>
    </citation>
    <scope>NUCLEOTIDE SEQUENCE</scope>
</reference>
<dbReference type="InterPro" id="IPR007110">
    <property type="entry name" value="Ig-like_dom"/>
</dbReference>
<evidence type="ECO:0000313" key="4">
    <source>
        <dbReference type="Proteomes" id="UP000681720"/>
    </source>
</evidence>
<dbReference type="Gene3D" id="2.60.40.10">
    <property type="entry name" value="Immunoglobulins"/>
    <property type="match status" value="4"/>
</dbReference>
<dbReference type="InterPro" id="IPR013783">
    <property type="entry name" value="Ig-like_fold"/>
</dbReference>
<feature type="non-terminal residue" evidence="3">
    <location>
        <position position="347"/>
    </location>
</feature>
<dbReference type="InterPro" id="IPR003599">
    <property type="entry name" value="Ig_sub"/>
</dbReference>
<dbReference type="AlphaFoldDB" id="A0A8S3D6C4"/>
<dbReference type="GO" id="GO:0004672">
    <property type="term" value="F:protein kinase activity"/>
    <property type="evidence" value="ECO:0007669"/>
    <property type="project" value="TreeGrafter"/>
</dbReference>
<keyword evidence="1" id="KW-0393">Immunoglobulin domain</keyword>
<dbReference type="Proteomes" id="UP000681720">
    <property type="component" value="Unassembled WGS sequence"/>
</dbReference>
<sequence length="347" mass="38500">TTQLPKQEETVSGKDVTFRVVVRGSPRPDAEWFFNDTPVAPENVSFDEEKSEYQLLLKDPTVTTSEGSYRVVFKNELGEAESAPCVLTILEPVKLTKVAPTTDLIDLKVGEPFEFSVDADGKEAPKVQLTKDGKEVKFTSVEGIRHVYSVPEVKPEHQGVYKLTAKNKTSAEETSVTLNVTAPLEVSQPLSDIHVLLGQPGTLTLTCDGFPVPKVTWYFNDIELKNTTKHKIEAKPNLYTLTINKCDHPDVGTYRAHIANGIDNSEQTAKLHVGVKPKVEAPKPANDQTCVIEQDTQISWKFSGIEKPHVTWFFNGQPLEANERFQITETEDGTSTLSIHKAQLADK</sequence>
<dbReference type="InterPro" id="IPR013098">
    <property type="entry name" value="Ig_I-set"/>
</dbReference>
<organism evidence="3 4">
    <name type="scientific">Rotaria magnacalcarata</name>
    <dbReference type="NCBI Taxonomy" id="392030"/>
    <lineage>
        <taxon>Eukaryota</taxon>
        <taxon>Metazoa</taxon>
        <taxon>Spiralia</taxon>
        <taxon>Gnathifera</taxon>
        <taxon>Rotifera</taxon>
        <taxon>Eurotatoria</taxon>
        <taxon>Bdelloidea</taxon>
        <taxon>Philodinida</taxon>
        <taxon>Philodinidae</taxon>
        <taxon>Rotaria</taxon>
    </lineage>
</organism>
<comment type="caution">
    <text evidence="3">The sequence shown here is derived from an EMBL/GenBank/DDBJ whole genome shotgun (WGS) entry which is preliminary data.</text>
</comment>
<proteinExistence type="predicted"/>
<dbReference type="SMART" id="SM00409">
    <property type="entry name" value="IG"/>
    <property type="match status" value="3"/>
</dbReference>
<accession>A0A8S3D6C4</accession>
<dbReference type="SUPFAM" id="SSF48726">
    <property type="entry name" value="Immunoglobulin"/>
    <property type="match status" value="4"/>
</dbReference>
<dbReference type="InterPro" id="IPR036179">
    <property type="entry name" value="Ig-like_dom_sf"/>
</dbReference>
<name>A0A8S3D6C4_9BILA</name>
<dbReference type="Pfam" id="PF07679">
    <property type="entry name" value="I-set"/>
    <property type="match status" value="4"/>
</dbReference>
<dbReference type="PIRSF" id="PIRSF000615">
    <property type="entry name" value="TyrPK_CSF1-R"/>
    <property type="match status" value="1"/>
</dbReference>
<gene>
    <name evidence="3" type="ORF">GIL414_LOCUS56037</name>
</gene>
<evidence type="ECO:0000256" key="1">
    <source>
        <dbReference type="ARBA" id="ARBA00023319"/>
    </source>
</evidence>
<feature type="non-terminal residue" evidence="3">
    <location>
        <position position="1"/>
    </location>
</feature>
<dbReference type="EMBL" id="CAJOBJ010200267">
    <property type="protein sequence ID" value="CAF4981096.1"/>
    <property type="molecule type" value="Genomic_DNA"/>
</dbReference>
<dbReference type="PANTHER" id="PTHR47633:SF8">
    <property type="entry name" value="SPEG NEIGHBOR PROTEIN"/>
    <property type="match status" value="1"/>
</dbReference>